<proteinExistence type="predicted"/>
<dbReference type="AlphaFoldDB" id="A0A9C6WIS3"/>
<accession>A0A9C6WIS3</accession>
<feature type="signal peptide" evidence="2">
    <location>
        <begin position="1"/>
        <end position="20"/>
    </location>
</feature>
<evidence type="ECO:0000313" key="4">
    <source>
        <dbReference type="RefSeq" id="XP_051861042.1"/>
    </source>
</evidence>
<protein>
    <submittedName>
        <fullName evidence="4">Uncharacterized protein LOC117570188 isoform X6</fullName>
    </submittedName>
</protein>
<organism evidence="3 4">
    <name type="scientific">Drosophila albomicans</name>
    <name type="common">Fruit fly</name>
    <dbReference type="NCBI Taxonomy" id="7291"/>
    <lineage>
        <taxon>Eukaryota</taxon>
        <taxon>Metazoa</taxon>
        <taxon>Ecdysozoa</taxon>
        <taxon>Arthropoda</taxon>
        <taxon>Hexapoda</taxon>
        <taxon>Insecta</taxon>
        <taxon>Pterygota</taxon>
        <taxon>Neoptera</taxon>
        <taxon>Endopterygota</taxon>
        <taxon>Diptera</taxon>
        <taxon>Brachycera</taxon>
        <taxon>Muscomorpha</taxon>
        <taxon>Ephydroidea</taxon>
        <taxon>Drosophilidae</taxon>
        <taxon>Drosophila</taxon>
    </lineage>
</organism>
<feature type="chain" id="PRO_5038745426" evidence="2">
    <location>
        <begin position="21"/>
        <end position="242"/>
    </location>
</feature>
<name>A0A9C6WIS3_DROAB</name>
<dbReference type="RefSeq" id="XP_051861042.1">
    <property type="nucleotide sequence ID" value="XM_052005082.1"/>
</dbReference>
<evidence type="ECO:0000256" key="1">
    <source>
        <dbReference type="SAM" id="MobiDB-lite"/>
    </source>
</evidence>
<evidence type="ECO:0000256" key="2">
    <source>
        <dbReference type="SAM" id="SignalP"/>
    </source>
</evidence>
<gene>
    <name evidence="4" type="primary">LOC117570188</name>
</gene>
<dbReference type="Proteomes" id="UP000515160">
    <property type="component" value="Chromosome 3"/>
</dbReference>
<keyword evidence="2" id="KW-0732">Signal</keyword>
<dbReference type="GeneID" id="117570188"/>
<sequence>MRIALICVTFLALTAQTVLSNGLVPLGQNQCGQGSSVGNLIDIIGRLVSGPCGGSLPGLPGQLPNIRIPRYRGIVRRPPFRSGSRVVIINPPNRPVLPSLPNLRPPCYPPCCQPCDPIWPQPSCVSVSLECRLKVHRYPYYPIWPGQPGIGGLPGTSILPATQPGQGLIGIPSINGLSQGGQGLQDPFFGYNDPIAPEDESEALLNKNDEVNANDPADYNSNHDTPEQPDYSTLPDAPYGQV</sequence>
<reference evidence="4" key="1">
    <citation type="submission" date="2025-08" db="UniProtKB">
        <authorList>
            <consortium name="RefSeq"/>
        </authorList>
    </citation>
    <scope>IDENTIFICATION</scope>
    <source>
        <strain evidence="4">15112-1751.03</strain>
        <tissue evidence="4">Whole Adult</tissue>
    </source>
</reference>
<feature type="region of interest" description="Disordered" evidence="1">
    <location>
        <begin position="185"/>
        <end position="242"/>
    </location>
</feature>
<keyword evidence="3" id="KW-1185">Reference proteome</keyword>
<evidence type="ECO:0000313" key="3">
    <source>
        <dbReference type="Proteomes" id="UP000515160"/>
    </source>
</evidence>